<dbReference type="Pfam" id="PF01431">
    <property type="entry name" value="Peptidase_M13"/>
    <property type="match status" value="1"/>
</dbReference>
<dbReference type="Gene3D" id="1.10.1380.10">
    <property type="entry name" value="Neutral endopeptidase , domain2"/>
    <property type="match status" value="1"/>
</dbReference>
<feature type="domain" description="Peptidase M13 C-terminal" evidence="9">
    <location>
        <begin position="503"/>
        <end position="706"/>
    </location>
</feature>
<evidence type="ECO:0000256" key="6">
    <source>
        <dbReference type="ARBA" id="ARBA00022833"/>
    </source>
</evidence>
<evidence type="ECO:0000256" key="3">
    <source>
        <dbReference type="ARBA" id="ARBA00022670"/>
    </source>
</evidence>
<dbReference type="PRINTS" id="PR00786">
    <property type="entry name" value="NEPRILYSIN"/>
</dbReference>
<comment type="cofactor">
    <cofactor evidence="1">
        <name>Zn(2+)</name>
        <dbReference type="ChEBI" id="CHEBI:29105"/>
    </cofactor>
</comment>
<reference evidence="11 12" key="1">
    <citation type="submission" date="2021-08" db="EMBL/GenBank/DDBJ databases">
        <title>Comparative Genomics Analysis of the Genus Qipengyuania Reveals Extensive Genetic Diversity and Metabolic Versatility, Including the Description of Fifteen Novel Species.</title>
        <authorList>
            <person name="Liu Y."/>
        </authorList>
    </citation>
    <scope>NUCLEOTIDE SEQUENCE [LARGE SCALE GENOMIC DNA]</scope>
    <source>
        <strain evidence="11 12">1NDH17</strain>
    </source>
</reference>
<gene>
    <name evidence="11" type="ORF">K3152_09380</name>
</gene>
<dbReference type="Proteomes" id="UP000783253">
    <property type="component" value="Unassembled WGS sequence"/>
</dbReference>
<evidence type="ECO:0000256" key="4">
    <source>
        <dbReference type="ARBA" id="ARBA00022723"/>
    </source>
</evidence>
<accession>A0ABS7J1U9</accession>
<evidence type="ECO:0000259" key="10">
    <source>
        <dbReference type="Pfam" id="PF05649"/>
    </source>
</evidence>
<protein>
    <submittedName>
        <fullName evidence="11">M13 family metallopeptidase</fullName>
    </submittedName>
</protein>
<dbReference type="InterPro" id="IPR024079">
    <property type="entry name" value="MetalloPept_cat_dom_sf"/>
</dbReference>
<comment type="similarity">
    <text evidence="2">Belongs to the peptidase M13 family.</text>
</comment>
<keyword evidence="6" id="KW-0862">Zinc</keyword>
<feature type="domain" description="Peptidase M13 N-terminal" evidence="10">
    <location>
        <begin position="54"/>
        <end position="450"/>
    </location>
</feature>
<dbReference type="EMBL" id="JAIGNK010000003">
    <property type="protein sequence ID" value="MBX7458456.1"/>
    <property type="molecule type" value="Genomic_DNA"/>
</dbReference>
<keyword evidence="3" id="KW-0645">Protease</keyword>
<evidence type="ECO:0000256" key="1">
    <source>
        <dbReference type="ARBA" id="ARBA00001947"/>
    </source>
</evidence>
<comment type="caution">
    <text evidence="11">The sequence shown here is derived from an EMBL/GenBank/DDBJ whole genome shotgun (WGS) entry which is preliminary data.</text>
</comment>
<keyword evidence="12" id="KW-1185">Reference proteome</keyword>
<organism evidence="11 12">
    <name type="scientific">Qipengyuania polymorpha</name>
    <dbReference type="NCBI Taxonomy" id="2867234"/>
    <lineage>
        <taxon>Bacteria</taxon>
        <taxon>Pseudomonadati</taxon>
        <taxon>Pseudomonadota</taxon>
        <taxon>Alphaproteobacteria</taxon>
        <taxon>Sphingomonadales</taxon>
        <taxon>Erythrobacteraceae</taxon>
        <taxon>Qipengyuania</taxon>
    </lineage>
</organism>
<dbReference type="RefSeq" id="WP_221573869.1">
    <property type="nucleotide sequence ID" value="NZ_JAIGNK010000003.1"/>
</dbReference>
<dbReference type="Gene3D" id="3.40.390.10">
    <property type="entry name" value="Collagenase (Catalytic Domain)"/>
    <property type="match status" value="1"/>
</dbReference>
<evidence type="ECO:0000256" key="5">
    <source>
        <dbReference type="ARBA" id="ARBA00022801"/>
    </source>
</evidence>
<dbReference type="PANTHER" id="PTHR11733:SF167">
    <property type="entry name" value="FI17812P1-RELATED"/>
    <property type="match status" value="1"/>
</dbReference>
<proteinExistence type="inferred from homology"/>
<dbReference type="PROSITE" id="PS51885">
    <property type="entry name" value="NEPRILYSIN"/>
    <property type="match status" value="1"/>
</dbReference>
<dbReference type="InterPro" id="IPR008753">
    <property type="entry name" value="Peptidase_M13_N"/>
</dbReference>
<name>A0ABS7J1U9_9SPHN</name>
<dbReference type="CDD" id="cd08662">
    <property type="entry name" value="M13"/>
    <property type="match status" value="1"/>
</dbReference>
<evidence type="ECO:0000259" key="9">
    <source>
        <dbReference type="Pfam" id="PF01431"/>
    </source>
</evidence>
<evidence type="ECO:0000256" key="2">
    <source>
        <dbReference type="ARBA" id="ARBA00007357"/>
    </source>
</evidence>
<evidence type="ECO:0000256" key="7">
    <source>
        <dbReference type="ARBA" id="ARBA00023049"/>
    </source>
</evidence>
<keyword evidence="7" id="KW-0482">Metalloprotease</keyword>
<evidence type="ECO:0000313" key="12">
    <source>
        <dbReference type="Proteomes" id="UP000783253"/>
    </source>
</evidence>
<dbReference type="PANTHER" id="PTHR11733">
    <property type="entry name" value="ZINC METALLOPROTEASE FAMILY M13 NEPRILYSIN-RELATED"/>
    <property type="match status" value="1"/>
</dbReference>
<dbReference type="InterPro" id="IPR000718">
    <property type="entry name" value="Peptidase_M13"/>
</dbReference>
<feature type="signal peptide" evidence="8">
    <location>
        <begin position="1"/>
        <end position="23"/>
    </location>
</feature>
<sequence>MKTRILALGASALALAMSAPAMAEDAPAEETAAPTMSFGDWGFDTDYLSPDIDPGDDFFAYANQVWIDNNPLPADRGRFGAFDLLGEKSTFDVKSVIDELTSKPASELTANERRIVDAYTSYLDTDAINAAGLAPAEPYLAKIRGADTLTELATLWATPGYPSPIGGFVNVDSKEPTRYSFYLGSGGLGMPDREYYFDESEKGLAVRKAYQDYLTFLMGEAGFEDAAGIAQQVYDLEDSFARKVAWDRTVRRNRDLTYNALTPEEVEGLSDAFPIAAMINAMGLADNDRYIVGDIPPSAERIAELELTEETVAKIGGGTPAMLELLAETDMEVLRAWTLKNFLSNNAAILPTRFDEANFAFYGTALRGVPQQRDRWKRAVGATEGMLGELLGASYVERFFPPESKSAMDELVANLRLALAESLKEIDWMTDETKVQAMAKLDTFDPKIGYRDNLETYDGLVITPGDPIANMMAATKWGMEDNLAKLGQPIDRTEWFMLPQTVNAYYNPSKNEIVFPAGILQQPFFGKDADIAVNYGAIGGVIGHEIGHGFDDQGSKSDASGALRNWWTEKDRANFDALGDKLVAQYNEFCPLDDGETCVNGRLALGENIGDLGGLSMAYRAYKLATEGQEVPVIDGLTGDQRFFLAWAQVWRSAYREDSLRSQLRNGPHSPAMYRTNGIVRNMDAWYEAFGVTPDDDLYLPPEERIRIW</sequence>
<dbReference type="SUPFAM" id="SSF55486">
    <property type="entry name" value="Metalloproteases ('zincins'), catalytic domain"/>
    <property type="match status" value="1"/>
</dbReference>
<keyword evidence="8" id="KW-0732">Signal</keyword>
<dbReference type="Pfam" id="PF05649">
    <property type="entry name" value="Peptidase_M13_N"/>
    <property type="match status" value="1"/>
</dbReference>
<dbReference type="InterPro" id="IPR018497">
    <property type="entry name" value="Peptidase_M13_C"/>
</dbReference>
<keyword evidence="4" id="KW-0479">Metal-binding</keyword>
<feature type="chain" id="PRO_5045524033" evidence="8">
    <location>
        <begin position="24"/>
        <end position="709"/>
    </location>
</feature>
<evidence type="ECO:0000256" key="8">
    <source>
        <dbReference type="SAM" id="SignalP"/>
    </source>
</evidence>
<keyword evidence="5" id="KW-0378">Hydrolase</keyword>
<dbReference type="InterPro" id="IPR042089">
    <property type="entry name" value="Peptidase_M13_dom_2"/>
</dbReference>
<evidence type="ECO:0000313" key="11">
    <source>
        <dbReference type="EMBL" id="MBX7458456.1"/>
    </source>
</evidence>